<comment type="caution">
    <text evidence="1">The sequence shown here is derived from an EMBL/GenBank/DDBJ whole genome shotgun (WGS) entry which is preliminary data.</text>
</comment>
<dbReference type="EMBL" id="BMFV01000025">
    <property type="protein sequence ID" value="GGH85147.1"/>
    <property type="molecule type" value="Genomic_DNA"/>
</dbReference>
<gene>
    <name evidence="1" type="ORF">GCM10007096_29860</name>
</gene>
<reference evidence="1" key="1">
    <citation type="journal article" date="2014" name="Int. J. Syst. Evol. Microbiol.">
        <title>Complete genome sequence of Corynebacterium casei LMG S-19264T (=DSM 44701T), isolated from a smear-ripened cheese.</title>
        <authorList>
            <consortium name="US DOE Joint Genome Institute (JGI-PGF)"/>
            <person name="Walter F."/>
            <person name="Albersmeier A."/>
            <person name="Kalinowski J."/>
            <person name="Ruckert C."/>
        </authorList>
    </citation>
    <scope>NUCLEOTIDE SEQUENCE</scope>
    <source>
        <strain evidence="1">CGMCC 1.12777</strain>
    </source>
</reference>
<accession>A0A8J2ZYF4</accession>
<dbReference type="Proteomes" id="UP000656813">
    <property type="component" value="Unassembled WGS sequence"/>
</dbReference>
<sequence>MCGVYGAKVEIIENESGAKVFEWDYEYKRVKRGSAARKSLESALKYCRNAGYEPTELNSNYYDELPQRSVS</sequence>
<evidence type="ECO:0000313" key="2">
    <source>
        <dbReference type="Proteomes" id="UP000656813"/>
    </source>
</evidence>
<protein>
    <submittedName>
        <fullName evidence="1">Uncharacterized protein</fullName>
    </submittedName>
</protein>
<name>A0A8J2ZYF4_9BACL</name>
<reference evidence="1" key="2">
    <citation type="submission" date="2020-09" db="EMBL/GenBank/DDBJ databases">
        <authorList>
            <person name="Sun Q."/>
            <person name="Zhou Y."/>
        </authorList>
    </citation>
    <scope>NUCLEOTIDE SEQUENCE</scope>
    <source>
        <strain evidence="1">CGMCC 1.12777</strain>
    </source>
</reference>
<keyword evidence="2" id="KW-1185">Reference proteome</keyword>
<organism evidence="1 2">
    <name type="scientific">Pullulanibacillus pueri</name>
    <dbReference type="NCBI Taxonomy" id="1437324"/>
    <lineage>
        <taxon>Bacteria</taxon>
        <taxon>Bacillati</taxon>
        <taxon>Bacillota</taxon>
        <taxon>Bacilli</taxon>
        <taxon>Bacillales</taxon>
        <taxon>Sporolactobacillaceae</taxon>
        <taxon>Pullulanibacillus</taxon>
    </lineage>
</organism>
<proteinExistence type="predicted"/>
<evidence type="ECO:0000313" key="1">
    <source>
        <dbReference type="EMBL" id="GGH85147.1"/>
    </source>
</evidence>
<dbReference type="AlphaFoldDB" id="A0A8J2ZYF4"/>